<organism evidence="1">
    <name type="scientific">uncultured Eubacteriales bacterium</name>
    <dbReference type="NCBI Taxonomy" id="172733"/>
    <lineage>
        <taxon>Bacteria</taxon>
        <taxon>Bacillati</taxon>
        <taxon>Bacillota</taxon>
        <taxon>Clostridia</taxon>
        <taxon>Eubacteriales</taxon>
        <taxon>environmental samples</taxon>
    </lineage>
</organism>
<dbReference type="AlphaFoldDB" id="A0A212JJC2"/>
<protein>
    <submittedName>
        <fullName evidence="1">Uncharacterized protein</fullName>
    </submittedName>
</protein>
<name>A0A212JJC2_9FIRM</name>
<reference evidence="1" key="1">
    <citation type="submission" date="2016-04" db="EMBL/GenBank/DDBJ databases">
        <authorList>
            <person name="Evans L.H."/>
            <person name="Alamgir A."/>
            <person name="Owens N."/>
            <person name="Weber N.D."/>
            <person name="Virtaneva K."/>
            <person name="Barbian K."/>
            <person name="Babar A."/>
            <person name="Rosenke K."/>
        </authorList>
    </citation>
    <scope>NUCLEOTIDE SEQUENCE</scope>
    <source>
        <strain evidence="1">86</strain>
    </source>
</reference>
<sequence length="73" mass="8330">MYLTPMFDPMDAQDRPAAACGKCRGEVYAGETQYLYEGCWLCSDCFKAEIEKLLRQDPRTLALALDLEMRRCG</sequence>
<proteinExistence type="predicted"/>
<gene>
    <name evidence="1" type="ORF">KL86CLO1_11217</name>
</gene>
<evidence type="ECO:0000313" key="1">
    <source>
        <dbReference type="EMBL" id="SBV99544.1"/>
    </source>
</evidence>
<dbReference type="EMBL" id="FLUN01000001">
    <property type="protein sequence ID" value="SBV99544.1"/>
    <property type="molecule type" value="Genomic_DNA"/>
</dbReference>
<accession>A0A212JJC2</accession>